<dbReference type="OrthoDB" id="9768783at2"/>
<feature type="transmembrane region" description="Helical" evidence="6">
    <location>
        <begin position="118"/>
        <end position="137"/>
    </location>
</feature>
<reference evidence="8 9" key="1">
    <citation type="submission" date="2017-05" db="EMBL/GenBank/DDBJ databases">
        <authorList>
            <person name="Varghese N."/>
            <person name="Submissions S."/>
        </authorList>
    </citation>
    <scope>NUCLEOTIDE SEQUENCE [LARGE SCALE GENOMIC DNA]</scope>
    <source>
        <strain evidence="8 9">DSM 19036</strain>
    </source>
</reference>
<feature type="transmembrane region" description="Helical" evidence="6">
    <location>
        <begin position="21"/>
        <end position="41"/>
    </location>
</feature>
<feature type="transmembrane region" description="Helical" evidence="6">
    <location>
        <begin position="408"/>
        <end position="427"/>
    </location>
</feature>
<feature type="transmembrane region" description="Helical" evidence="6">
    <location>
        <begin position="61"/>
        <end position="80"/>
    </location>
</feature>
<evidence type="ECO:0000256" key="2">
    <source>
        <dbReference type="ARBA" id="ARBA00022448"/>
    </source>
</evidence>
<dbReference type="Pfam" id="PF11700">
    <property type="entry name" value="ATG22"/>
    <property type="match status" value="1"/>
</dbReference>
<dbReference type="SUPFAM" id="SSF103473">
    <property type="entry name" value="MFS general substrate transporter"/>
    <property type="match status" value="1"/>
</dbReference>
<dbReference type="InterPro" id="IPR024671">
    <property type="entry name" value="Atg22-like"/>
</dbReference>
<evidence type="ECO:0000256" key="3">
    <source>
        <dbReference type="ARBA" id="ARBA00022692"/>
    </source>
</evidence>
<organism evidence="8 9">
    <name type="scientific">Pedobacter westerhofensis</name>
    <dbReference type="NCBI Taxonomy" id="425512"/>
    <lineage>
        <taxon>Bacteria</taxon>
        <taxon>Pseudomonadati</taxon>
        <taxon>Bacteroidota</taxon>
        <taxon>Sphingobacteriia</taxon>
        <taxon>Sphingobacteriales</taxon>
        <taxon>Sphingobacteriaceae</taxon>
        <taxon>Pedobacter</taxon>
    </lineage>
</organism>
<dbReference type="Gene3D" id="1.20.1250.20">
    <property type="entry name" value="MFS general substrate transporter like domains"/>
    <property type="match status" value="1"/>
</dbReference>
<evidence type="ECO:0000256" key="1">
    <source>
        <dbReference type="ARBA" id="ARBA00004127"/>
    </source>
</evidence>
<feature type="transmembrane region" description="Helical" evidence="6">
    <location>
        <begin position="338"/>
        <end position="356"/>
    </location>
</feature>
<evidence type="ECO:0000313" key="9">
    <source>
        <dbReference type="Proteomes" id="UP000320300"/>
    </source>
</evidence>
<dbReference type="EMBL" id="FXTN01000004">
    <property type="protein sequence ID" value="SMO63996.1"/>
    <property type="molecule type" value="Genomic_DNA"/>
</dbReference>
<dbReference type="InterPro" id="IPR050495">
    <property type="entry name" value="ATG22/LtaA_families"/>
</dbReference>
<feature type="transmembrane region" description="Helical" evidence="6">
    <location>
        <begin position="284"/>
        <end position="302"/>
    </location>
</feature>
<evidence type="ECO:0000313" key="8">
    <source>
        <dbReference type="EMBL" id="SMO63996.1"/>
    </source>
</evidence>
<protein>
    <submittedName>
        <fullName evidence="8">MFS transporter, UMF1 family</fullName>
    </submittedName>
</protein>
<dbReference type="InterPro" id="IPR020846">
    <property type="entry name" value="MFS_dom"/>
</dbReference>
<dbReference type="PANTHER" id="PTHR23519">
    <property type="entry name" value="AUTOPHAGY-RELATED PROTEIN 22"/>
    <property type="match status" value="1"/>
</dbReference>
<evidence type="ECO:0000256" key="6">
    <source>
        <dbReference type="SAM" id="Phobius"/>
    </source>
</evidence>
<proteinExistence type="predicted"/>
<sequence>MEAKNNKRTIWAWSMFDWANQSYNMVITTTIFPAYYVAITANKQNGDMVTFFGRQYVNTVLANYILGLSYLIIVVSLPILTSIADYRGNKKIYMQLFTWLGSLSCAGLFFFTMDTFEFSMICYGLASIGYCGGFVFYNSYLPQIATLDQQDAVSAKGFIYGFAGCITVQIICFIFVLSPATFGITDEALPARLSFLIVAIWWIGFALIPFYILPKGAPNPGSHNYNVLTGGFKELAKVWGKVKGMPLLKRFLPAFFFYSVGVQTVMLVAAGFGAKELLLPEENLISIILVIQFVAILGAWLTARFSEKYGNVKVLIGIVAFWTMICGFFYFITNAYQFYAAAVVVGIVMGGVQTLSRSTFSKYIPQNIPDTASYFSFYDVTEKLAIVVGLFTFGFVESVTHEMRDAAMVLDAFLAIGLVILISLFVAEDRLKSIKELRSDLATIKI</sequence>
<dbReference type="GO" id="GO:0022857">
    <property type="term" value="F:transmembrane transporter activity"/>
    <property type="evidence" value="ECO:0007669"/>
    <property type="project" value="InterPro"/>
</dbReference>
<evidence type="ECO:0000256" key="5">
    <source>
        <dbReference type="ARBA" id="ARBA00023136"/>
    </source>
</evidence>
<dbReference type="RefSeq" id="WP_142527974.1">
    <property type="nucleotide sequence ID" value="NZ_CBCSJO010000001.1"/>
</dbReference>
<dbReference type="PANTHER" id="PTHR23519:SF1">
    <property type="entry name" value="AUTOPHAGY-RELATED PROTEIN 22"/>
    <property type="match status" value="1"/>
</dbReference>
<feature type="transmembrane region" description="Helical" evidence="6">
    <location>
        <begin position="251"/>
        <end position="272"/>
    </location>
</feature>
<dbReference type="PROSITE" id="PS50850">
    <property type="entry name" value="MFS"/>
    <property type="match status" value="1"/>
</dbReference>
<keyword evidence="5 6" id="KW-0472">Membrane</keyword>
<keyword evidence="2" id="KW-0813">Transport</keyword>
<evidence type="ECO:0000259" key="7">
    <source>
        <dbReference type="PROSITE" id="PS50850"/>
    </source>
</evidence>
<feature type="transmembrane region" description="Helical" evidence="6">
    <location>
        <begin position="193"/>
        <end position="213"/>
    </location>
</feature>
<accession>A0A521CX14</accession>
<comment type="subcellular location">
    <subcellularLocation>
        <location evidence="1">Endomembrane system</location>
        <topology evidence="1">Multi-pass membrane protein</topology>
    </subcellularLocation>
</comment>
<evidence type="ECO:0000256" key="4">
    <source>
        <dbReference type="ARBA" id="ARBA00022989"/>
    </source>
</evidence>
<keyword evidence="3 6" id="KW-0812">Transmembrane</keyword>
<feature type="domain" description="Major facilitator superfamily (MFS) profile" evidence="7">
    <location>
        <begin position="247"/>
        <end position="446"/>
    </location>
</feature>
<feature type="transmembrane region" description="Helical" evidence="6">
    <location>
        <begin position="377"/>
        <end position="396"/>
    </location>
</feature>
<dbReference type="InterPro" id="IPR036259">
    <property type="entry name" value="MFS_trans_sf"/>
</dbReference>
<gene>
    <name evidence="8" type="ORF">SAMN06265348_104276</name>
</gene>
<name>A0A521CX14_9SPHI</name>
<feature type="transmembrane region" description="Helical" evidence="6">
    <location>
        <begin position="158"/>
        <end position="181"/>
    </location>
</feature>
<dbReference type="GO" id="GO:0012505">
    <property type="term" value="C:endomembrane system"/>
    <property type="evidence" value="ECO:0007669"/>
    <property type="project" value="UniProtKB-SubCell"/>
</dbReference>
<feature type="transmembrane region" description="Helical" evidence="6">
    <location>
        <begin position="314"/>
        <end position="332"/>
    </location>
</feature>
<keyword evidence="9" id="KW-1185">Reference proteome</keyword>
<dbReference type="Proteomes" id="UP000320300">
    <property type="component" value="Unassembled WGS sequence"/>
</dbReference>
<keyword evidence="4 6" id="KW-1133">Transmembrane helix</keyword>
<dbReference type="AlphaFoldDB" id="A0A521CX14"/>
<feature type="transmembrane region" description="Helical" evidence="6">
    <location>
        <begin position="92"/>
        <end position="112"/>
    </location>
</feature>